<dbReference type="EMBL" id="JAJEPV010000027">
    <property type="protein sequence ID" value="MCC2120215.1"/>
    <property type="molecule type" value="Genomic_DNA"/>
</dbReference>
<comment type="caution">
    <text evidence="1">The sequence shown here is derived from an EMBL/GenBank/DDBJ whole genome shotgun (WGS) entry which is preliminary data.</text>
</comment>
<protein>
    <submittedName>
        <fullName evidence="1">Uncharacterized protein</fullName>
    </submittedName>
</protein>
<proteinExistence type="predicted"/>
<dbReference type="RefSeq" id="WP_118546886.1">
    <property type="nucleotide sequence ID" value="NZ_JAJEPV010000027.1"/>
</dbReference>
<reference evidence="1 2" key="1">
    <citation type="submission" date="2021-10" db="EMBL/GenBank/DDBJ databases">
        <title>Anaerobic single-cell dispensing facilitates the cultivation of human gut bacteria.</title>
        <authorList>
            <person name="Afrizal A."/>
        </authorList>
    </citation>
    <scope>NUCLEOTIDE SEQUENCE [LARGE SCALE GENOMIC DNA]</scope>
    <source>
        <strain evidence="1 2">CLA-AA-H273</strain>
    </source>
</reference>
<gene>
    <name evidence="1" type="ORF">LKD75_11585</name>
</gene>
<name>A0AAE3A3M1_9FIRM</name>
<sequence>MVINLQFFGGRGASSGISEKGNAYGTQYKILLEYENIKFVTNAGKNYEALMETMTNGRTYVQIGGEEILRIVQMDENNRRNRVIEFDKKNKQWHVHQGYLHSENSENQHDPLSISDVRLLEKVKKIWHNHREQI</sequence>
<organism evidence="1 2">
    <name type="scientific">Waltera acetigignens</name>
    <dbReference type="NCBI Taxonomy" id="2981769"/>
    <lineage>
        <taxon>Bacteria</taxon>
        <taxon>Bacillati</taxon>
        <taxon>Bacillota</taxon>
        <taxon>Clostridia</taxon>
        <taxon>Lachnospirales</taxon>
        <taxon>Lachnospiraceae</taxon>
        <taxon>Waltera</taxon>
    </lineage>
</organism>
<evidence type="ECO:0000313" key="2">
    <source>
        <dbReference type="Proteomes" id="UP001197795"/>
    </source>
</evidence>
<keyword evidence="2" id="KW-1185">Reference proteome</keyword>
<accession>A0AAE3A3M1</accession>
<evidence type="ECO:0000313" key="1">
    <source>
        <dbReference type="EMBL" id="MCC2120215.1"/>
    </source>
</evidence>
<dbReference type="Proteomes" id="UP001197795">
    <property type="component" value="Unassembled WGS sequence"/>
</dbReference>
<dbReference type="AlphaFoldDB" id="A0AAE3A3M1"/>